<dbReference type="EMBL" id="JAHOPB010000002">
    <property type="protein sequence ID" value="MBU8876700.1"/>
    <property type="molecule type" value="Genomic_DNA"/>
</dbReference>
<protein>
    <submittedName>
        <fullName evidence="2">FAD/NAD(P)-binding protein</fullName>
    </submittedName>
</protein>
<dbReference type="PANTHER" id="PTHR40254">
    <property type="entry name" value="BLR0577 PROTEIN"/>
    <property type="match status" value="1"/>
</dbReference>
<name>A0ABS6IQS9_9HYPH</name>
<sequence>MQHSEPSSSPVDIAIVGGGASGVLLAAQLVRRSRLRVALIERGPHLGLGVAYSTHCLHHLLNVRASDMTALADEPDHFVQWLARGDRGYGRADFVPRAIYGRYLQDLLAESVKRSDGRLRVVAGDVVAIRDRQDGVELDVEGQSPLRARKAVLATGHRPPSTDSGAYHGNPWRDEAIAGLAPEGSILLIGTSLTMIDVLLSLLEQGHKGPIVALSRRGLVPHRHPSAPIPTPEADTSDLFTGSLSQRTNRFRARLRAALDWPGLMQLLRPHNNELWHALDLDQRKRFLRHLRPWWDIHRHRVAPQIGEQIDAAKARGQLSIVSGRVEIGQTTDDKVEVTIVRRGSDVRETRSFDRVVDCRGPRNEVDVQVPLHAQLVKDGKLRPDPLNQGLDVAVDEALIGRDGAPSDRLYVLGPPTRGRYTEIVAIPDIRLQAADVANGLIAALR</sequence>
<dbReference type="InterPro" id="IPR052189">
    <property type="entry name" value="L-asp_N-monooxygenase_NS-form"/>
</dbReference>
<accession>A0ABS6IQS9</accession>
<comment type="caution">
    <text evidence="2">The sequence shown here is derived from an EMBL/GenBank/DDBJ whole genome shotgun (WGS) entry which is preliminary data.</text>
</comment>
<dbReference type="InterPro" id="IPR038732">
    <property type="entry name" value="HpyO/CreE_NAD-binding"/>
</dbReference>
<evidence type="ECO:0000313" key="3">
    <source>
        <dbReference type="Proteomes" id="UP000727907"/>
    </source>
</evidence>
<evidence type="ECO:0000259" key="1">
    <source>
        <dbReference type="Pfam" id="PF13454"/>
    </source>
</evidence>
<proteinExistence type="predicted"/>
<dbReference type="Pfam" id="PF13454">
    <property type="entry name" value="NAD_binding_9"/>
    <property type="match status" value="1"/>
</dbReference>
<evidence type="ECO:0000313" key="2">
    <source>
        <dbReference type="EMBL" id="MBU8876700.1"/>
    </source>
</evidence>
<keyword evidence="3" id="KW-1185">Reference proteome</keyword>
<gene>
    <name evidence="2" type="ORF">KQ910_23195</name>
</gene>
<dbReference type="PANTHER" id="PTHR40254:SF1">
    <property type="entry name" value="BLR0577 PROTEIN"/>
    <property type="match status" value="1"/>
</dbReference>
<feature type="domain" description="FAD-dependent urate hydroxylase HpyO/Asp monooxygenase CreE-like FAD/NAD(P)-binding" evidence="1">
    <location>
        <begin position="14"/>
        <end position="157"/>
    </location>
</feature>
<organism evidence="2 3">
    <name type="scientific">Reyranella humidisoli</name>
    <dbReference type="NCBI Taxonomy" id="2849149"/>
    <lineage>
        <taxon>Bacteria</taxon>
        <taxon>Pseudomonadati</taxon>
        <taxon>Pseudomonadota</taxon>
        <taxon>Alphaproteobacteria</taxon>
        <taxon>Hyphomicrobiales</taxon>
        <taxon>Reyranellaceae</taxon>
        <taxon>Reyranella</taxon>
    </lineage>
</organism>
<reference evidence="2 3" key="1">
    <citation type="submission" date="2021-06" db="EMBL/GenBank/DDBJ databases">
        <authorList>
            <person name="Lee D.H."/>
        </authorList>
    </citation>
    <scope>NUCLEOTIDE SEQUENCE [LARGE SCALE GENOMIC DNA]</scope>
    <source>
        <strain evidence="2 3">MMS21-HV4-11</strain>
    </source>
</reference>
<dbReference type="Proteomes" id="UP000727907">
    <property type="component" value="Unassembled WGS sequence"/>
</dbReference>
<dbReference type="RefSeq" id="WP_216965689.1">
    <property type="nucleotide sequence ID" value="NZ_JAHOPB010000002.1"/>
</dbReference>